<dbReference type="PANTHER" id="PTHR12526">
    <property type="entry name" value="GLYCOSYLTRANSFERASE"/>
    <property type="match status" value="1"/>
</dbReference>
<keyword evidence="3" id="KW-1185">Reference proteome</keyword>
<dbReference type="EMBL" id="BMGK01000009">
    <property type="protein sequence ID" value="GGD98423.1"/>
    <property type="molecule type" value="Genomic_DNA"/>
</dbReference>
<dbReference type="Pfam" id="PF00534">
    <property type="entry name" value="Glycos_transf_1"/>
    <property type="match status" value="1"/>
</dbReference>
<feature type="domain" description="Glycosyl transferase family 1" evidence="1">
    <location>
        <begin position="160"/>
        <end position="315"/>
    </location>
</feature>
<dbReference type="GO" id="GO:0016757">
    <property type="term" value="F:glycosyltransferase activity"/>
    <property type="evidence" value="ECO:0007669"/>
    <property type="project" value="InterPro"/>
</dbReference>
<dbReference type="Gene3D" id="3.40.50.2000">
    <property type="entry name" value="Glycogen Phosphorylase B"/>
    <property type="match status" value="2"/>
</dbReference>
<dbReference type="CDD" id="cd03801">
    <property type="entry name" value="GT4_PimA-like"/>
    <property type="match status" value="1"/>
</dbReference>
<reference evidence="2" key="2">
    <citation type="submission" date="2020-09" db="EMBL/GenBank/DDBJ databases">
        <authorList>
            <person name="Sun Q."/>
            <person name="Zhou Y."/>
        </authorList>
    </citation>
    <scope>NUCLEOTIDE SEQUENCE</scope>
    <source>
        <strain evidence="2">CGMCC 1.12924</strain>
    </source>
</reference>
<evidence type="ECO:0000313" key="3">
    <source>
        <dbReference type="Proteomes" id="UP000652231"/>
    </source>
</evidence>
<dbReference type="SUPFAM" id="SSF53756">
    <property type="entry name" value="UDP-Glycosyltransferase/glycogen phosphorylase"/>
    <property type="match status" value="1"/>
</dbReference>
<protein>
    <recommendedName>
        <fullName evidence="1">Glycosyl transferase family 1 domain-containing protein</fullName>
    </recommendedName>
</protein>
<name>A0A8J2VC83_9FLAO</name>
<comment type="caution">
    <text evidence="2">The sequence shown here is derived from an EMBL/GenBank/DDBJ whole genome shotgun (WGS) entry which is preliminary data.</text>
</comment>
<gene>
    <name evidence="2" type="ORF">GCM10011312_22420</name>
</gene>
<sequence>MKRVLYIGNKLNNQNSTVTSIETLGNLLKKEGYQVITVSDKKNKALRFIDMCFSVFKYQKQTDVILIDTYSTLNFYYALGVSICAQIVRLPYIPILHGGGLQLRLRNDYKKSKFLFNRAMCNVSPSFYLKEKFEEFGYFNIITIPNTIVLKHYPYKPKVPSKTILWVRSFSKIYNPMLAIKVVEQMLPKHPDIKLCMVGPEKDGSLKECKNYAERKSLPVTFTGKLSKEEWIKISENFSIFLNTTNFDNTPVSIIEAMALGFSIVSTSVGGIPYLLEHRKDALLVPPNSDSAFIEALEELFSDSDLPKKLSENARIKAEKFDWEIVKQKWFEILN</sequence>
<organism evidence="2 3">
    <name type="scientific">Planktosalinus lacus</name>
    <dbReference type="NCBI Taxonomy" id="1526573"/>
    <lineage>
        <taxon>Bacteria</taxon>
        <taxon>Pseudomonadati</taxon>
        <taxon>Bacteroidota</taxon>
        <taxon>Flavobacteriia</taxon>
        <taxon>Flavobacteriales</taxon>
        <taxon>Flavobacteriaceae</taxon>
        <taxon>Planktosalinus</taxon>
    </lineage>
</organism>
<evidence type="ECO:0000259" key="1">
    <source>
        <dbReference type="Pfam" id="PF00534"/>
    </source>
</evidence>
<dbReference type="RefSeq" id="WP_188442568.1">
    <property type="nucleotide sequence ID" value="NZ_BMGK01000009.1"/>
</dbReference>
<proteinExistence type="predicted"/>
<reference evidence="2" key="1">
    <citation type="journal article" date="2014" name="Int. J. Syst. Evol. Microbiol.">
        <title>Complete genome sequence of Corynebacterium casei LMG S-19264T (=DSM 44701T), isolated from a smear-ripened cheese.</title>
        <authorList>
            <consortium name="US DOE Joint Genome Institute (JGI-PGF)"/>
            <person name="Walter F."/>
            <person name="Albersmeier A."/>
            <person name="Kalinowski J."/>
            <person name="Ruckert C."/>
        </authorList>
    </citation>
    <scope>NUCLEOTIDE SEQUENCE</scope>
    <source>
        <strain evidence="2">CGMCC 1.12924</strain>
    </source>
</reference>
<accession>A0A8J2VC83</accession>
<dbReference type="Proteomes" id="UP000652231">
    <property type="component" value="Unassembled WGS sequence"/>
</dbReference>
<dbReference type="InterPro" id="IPR001296">
    <property type="entry name" value="Glyco_trans_1"/>
</dbReference>
<evidence type="ECO:0000313" key="2">
    <source>
        <dbReference type="EMBL" id="GGD98423.1"/>
    </source>
</evidence>
<dbReference type="AlphaFoldDB" id="A0A8J2VC83"/>